<feature type="compositionally biased region" description="Gly residues" evidence="1">
    <location>
        <begin position="104"/>
        <end position="113"/>
    </location>
</feature>
<proteinExistence type="predicted"/>
<protein>
    <submittedName>
        <fullName evidence="2">Uncharacterized protein</fullName>
    </submittedName>
</protein>
<dbReference type="AlphaFoldDB" id="A0A7C8ZAL2"/>
<name>A0A7C8ZAL2_OPUST</name>
<feature type="compositionally biased region" description="Low complexity" evidence="1">
    <location>
        <begin position="88"/>
        <end position="99"/>
    </location>
</feature>
<organism evidence="2">
    <name type="scientific">Opuntia streptacantha</name>
    <name type="common">Prickly pear cactus</name>
    <name type="synonym">Opuntia cardona</name>
    <dbReference type="NCBI Taxonomy" id="393608"/>
    <lineage>
        <taxon>Eukaryota</taxon>
        <taxon>Viridiplantae</taxon>
        <taxon>Streptophyta</taxon>
        <taxon>Embryophyta</taxon>
        <taxon>Tracheophyta</taxon>
        <taxon>Spermatophyta</taxon>
        <taxon>Magnoliopsida</taxon>
        <taxon>eudicotyledons</taxon>
        <taxon>Gunneridae</taxon>
        <taxon>Pentapetalae</taxon>
        <taxon>Caryophyllales</taxon>
        <taxon>Cactineae</taxon>
        <taxon>Cactaceae</taxon>
        <taxon>Opuntioideae</taxon>
        <taxon>Opuntia</taxon>
    </lineage>
</organism>
<feature type="compositionally biased region" description="Polar residues" evidence="1">
    <location>
        <begin position="77"/>
        <end position="87"/>
    </location>
</feature>
<evidence type="ECO:0000313" key="2">
    <source>
        <dbReference type="EMBL" id="MBA4638017.1"/>
    </source>
</evidence>
<accession>A0A7C8ZAL2</accession>
<evidence type="ECO:0000256" key="1">
    <source>
        <dbReference type="SAM" id="MobiDB-lite"/>
    </source>
</evidence>
<sequence>MRPKHVNMLIQVENRERPLSERLKVDLDDTRYLKQAMATCRRRGEYVAYRGQRARSSVDRGSREPPCPGAITDFASAGTNSETQCPNSKAKICSYSSSRSAKKGAGGGGKPKM</sequence>
<feature type="region of interest" description="Disordered" evidence="1">
    <location>
        <begin position="53"/>
        <end position="113"/>
    </location>
</feature>
<dbReference type="EMBL" id="GISG01107721">
    <property type="protein sequence ID" value="MBA4638017.1"/>
    <property type="molecule type" value="Transcribed_RNA"/>
</dbReference>
<reference evidence="2" key="1">
    <citation type="journal article" date="2013" name="J. Plant Res.">
        <title>Effect of fungi and light on seed germination of three Opuntia species from semiarid lands of central Mexico.</title>
        <authorList>
            <person name="Delgado-Sanchez P."/>
            <person name="Jimenez-Bremont J.F."/>
            <person name="Guerrero-Gonzalez Mde L."/>
            <person name="Flores J."/>
        </authorList>
    </citation>
    <scope>NUCLEOTIDE SEQUENCE</scope>
    <source>
        <tissue evidence="2">Cladode</tissue>
    </source>
</reference>
<reference evidence="2" key="2">
    <citation type="submission" date="2020-07" db="EMBL/GenBank/DDBJ databases">
        <authorList>
            <person name="Vera ALvarez R."/>
            <person name="Arias-Moreno D.M."/>
            <person name="Jimenez-Jacinto V."/>
            <person name="Jimenez-Bremont J.F."/>
            <person name="Swaminathan K."/>
            <person name="Moose S.P."/>
            <person name="Guerrero-Gonzalez M.L."/>
            <person name="Marino-Ramirez L."/>
            <person name="Landsman D."/>
            <person name="Rodriguez-Kessler M."/>
            <person name="Delgado-Sanchez P."/>
        </authorList>
    </citation>
    <scope>NUCLEOTIDE SEQUENCE</scope>
    <source>
        <tissue evidence="2">Cladode</tissue>
    </source>
</reference>